<gene>
    <name evidence="7" type="ORF">ECRASSUSDP1_LOCUS9003</name>
</gene>
<evidence type="ECO:0000256" key="1">
    <source>
        <dbReference type="ARBA" id="ARBA00011079"/>
    </source>
</evidence>
<proteinExistence type="inferred from homology"/>
<dbReference type="GO" id="GO:0006508">
    <property type="term" value="P:proteolysis"/>
    <property type="evidence" value="ECO:0007669"/>
    <property type="project" value="UniProtKB-KW"/>
</dbReference>
<evidence type="ECO:0000256" key="3">
    <source>
        <dbReference type="ARBA" id="ARBA00022729"/>
    </source>
</evidence>
<comment type="caution">
    <text evidence="7">The sequence shown here is derived from an EMBL/GenBank/DDBJ whole genome shotgun (WGS) entry which is preliminary data.</text>
</comment>
<dbReference type="Pfam" id="PF05577">
    <property type="entry name" value="Peptidase_S28"/>
    <property type="match status" value="1"/>
</dbReference>
<dbReference type="InterPro" id="IPR029058">
    <property type="entry name" value="AB_hydrolase_fold"/>
</dbReference>
<dbReference type="PANTHER" id="PTHR11010:SF11">
    <property type="entry name" value="THYMUS-SPECIFIC SERINE PROTEASE"/>
    <property type="match status" value="1"/>
</dbReference>
<evidence type="ECO:0000256" key="2">
    <source>
        <dbReference type="ARBA" id="ARBA00022670"/>
    </source>
</evidence>
<organism evidence="7 8">
    <name type="scientific">Euplotes crassus</name>
    <dbReference type="NCBI Taxonomy" id="5936"/>
    <lineage>
        <taxon>Eukaryota</taxon>
        <taxon>Sar</taxon>
        <taxon>Alveolata</taxon>
        <taxon>Ciliophora</taxon>
        <taxon>Intramacronucleata</taxon>
        <taxon>Spirotrichea</taxon>
        <taxon>Hypotrichia</taxon>
        <taxon>Euplotida</taxon>
        <taxon>Euplotidae</taxon>
        <taxon>Moneuplotes</taxon>
    </lineage>
</organism>
<dbReference type="SUPFAM" id="SSF53474">
    <property type="entry name" value="alpha/beta-Hydrolases"/>
    <property type="match status" value="1"/>
</dbReference>
<dbReference type="AlphaFoldDB" id="A0AAD1UIS6"/>
<dbReference type="InterPro" id="IPR008758">
    <property type="entry name" value="Peptidase_S28"/>
</dbReference>
<evidence type="ECO:0000256" key="5">
    <source>
        <dbReference type="ARBA" id="ARBA00023180"/>
    </source>
</evidence>
<evidence type="ECO:0000313" key="8">
    <source>
        <dbReference type="Proteomes" id="UP001295684"/>
    </source>
</evidence>
<protein>
    <submittedName>
        <fullName evidence="7">Uncharacterized protein</fullName>
    </submittedName>
</protein>
<feature type="chain" id="PRO_5041996435" evidence="6">
    <location>
        <begin position="17"/>
        <end position="478"/>
    </location>
</feature>
<evidence type="ECO:0000256" key="6">
    <source>
        <dbReference type="SAM" id="SignalP"/>
    </source>
</evidence>
<keyword evidence="3 6" id="KW-0732">Signal</keyword>
<evidence type="ECO:0000256" key="4">
    <source>
        <dbReference type="ARBA" id="ARBA00022801"/>
    </source>
</evidence>
<feature type="signal peptide" evidence="6">
    <location>
        <begin position="1"/>
        <end position="16"/>
    </location>
</feature>
<dbReference type="EMBL" id="CAMPGE010008832">
    <property type="protein sequence ID" value="CAI2367715.1"/>
    <property type="molecule type" value="Genomic_DNA"/>
</dbReference>
<accession>A0AAD1UIS6</accession>
<dbReference type="Gene3D" id="3.40.50.1820">
    <property type="entry name" value="alpha/beta hydrolase"/>
    <property type="match status" value="1"/>
</dbReference>
<evidence type="ECO:0000313" key="7">
    <source>
        <dbReference type="EMBL" id="CAI2367715.1"/>
    </source>
</evidence>
<dbReference type="PANTHER" id="PTHR11010">
    <property type="entry name" value="PROTEASE S28 PRO-X CARBOXYPEPTIDASE-RELATED"/>
    <property type="match status" value="1"/>
</dbReference>
<dbReference type="Gene3D" id="1.20.120.980">
    <property type="entry name" value="Serine carboxypeptidase S28, SKS domain"/>
    <property type="match status" value="1"/>
</dbReference>
<keyword evidence="2" id="KW-0645">Protease</keyword>
<keyword evidence="8" id="KW-1185">Reference proteome</keyword>
<dbReference type="InterPro" id="IPR042269">
    <property type="entry name" value="Ser_carbopepase_S28_SKS"/>
</dbReference>
<reference evidence="7" key="1">
    <citation type="submission" date="2023-07" db="EMBL/GenBank/DDBJ databases">
        <authorList>
            <consortium name="AG Swart"/>
            <person name="Singh M."/>
            <person name="Singh A."/>
            <person name="Seah K."/>
            <person name="Emmerich C."/>
        </authorList>
    </citation>
    <scope>NUCLEOTIDE SEQUENCE</scope>
    <source>
        <strain evidence="7">DP1</strain>
    </source>
</reference>
<dbReference type="GO" id="GO:0070008">
    <property type="term" value="F:serine-type exopeptidase activity"/>
    <property type="evidence" value="ECO:0007669"/>
    <property type="project" value="InterPro"/>
</dbReference>
<dbReference type="GO" id="GO:0008239">
    <property type="term" value="F:dipeptidyl-peptidase activity"/>
    <property type="evidence" value="ECO:0007669"/>
    <property type="project" value="TreeGrafter"/>
</dbReference>
<keyword evidence="5" id="KW-0325">Glycoprotein</keyword>
<comment type="similarity">
    <text evidence="1">Belongs to the peptidase S28 family.</text>
</comment>
<sequence length="478" mass="54767">MKYILIAILLLTVVTARLHLTETQEKRLNELDPNPNHQWYTQRVDHHNPQLKETFQQRYFDNDKYWDSETGPLFLYICGEAICREPADNSFVVNLAKKFNGRVLALEHRFYGMSHPRPDWSTENLQFLTPDQALADLAQFASDKSREFSAEHGIPFRRWITVGGSYPGALSAWFRAKYPHIAFASLSSSGIVNTITDYDEYDGQVYASSLKSGEECTDKWRSIFSSFEDKINSGLASDVYEFFGYFGNDLTVGDFFNFLADISAGSVQYGKRSKFCDGLINTEFKEQDLLNWTLEYSKEEGLDLNEYTVPYFANTTIDYIKAGRQWSYQICAHIGFFQTPAKSVPSMRSQTIAIDYWRDLCQGIFGIDLFPDTDHWNKLFGGKEITGSKIIFTNGGEDPWQHSSIMESENPTFHPIVIDCDNCAHCVDLHGDFPDDAPELTAARDQIKGIFQDWISEELNLERIYPSEVKVGLREFLS</sequence>
<keyword evidence="4" id="KW-0378">Hydrolase</keyword>
<dbReference type="Proteomes" id="UP001295684">
    <property type="component" value="Unassembled WGS sequence"/>
</dbReference>
<name>A0AAD1UIS6_EUPCR</name>